<dbReference type="AlphaFoldDB" id="A0A9D5C7Q1"/>
<dbReference type="Proteomes" id="UP001085076">
    <property type="component" value="Miscellaneous, Linkage group lg07"/>
</dbReference>
<reference evidence="2" key="1">
    <citation type="submission" date="2021-03" db="EMBL/GenBank/DDBJ databases">
        <authorList>
            <person name="Li Z."/>
            <person name="Yang C."/>
        </authorList>
    </citation>
    <scope>NUCLEOTIDE SEQUENCE</scope>
    <source>
        <strain evidence="2">Dzin_1.0</strain>
        <tissue evidence="2">Leaf</tissue>
    </source>
</reference>
<evidence type="ECO:0000256" key="1">
    <source>
        <dbReference type="SAM" id="MobiDB-lite"/>
    </source>
</evidence>
<organism evidence="2 3">
    <name type="scientific">Dioscorea zingiberensis</name>
    <dbReference type="NCBI Taxonomy" id="325984"/>
    <lineage>
        <taxon>Eukaryota</taxon>
        <taxon>Viridiplantae</taxon>
        <taxon>Streptophyta</taxon>
        <taxon>Embryophyta</taxon>
        <taxon>Tracheophyta</taxon>
        <taxon>Spermatophyta</taxon>
        <taxon>Magnoliopsida</taxon>
        <taxon>Liliopsida</taxon>
        <taxon>Dioscoreales</taxon>
        <taxon>Dioscoreaceae</taxon>
        <taxon>Dioscorea</taxon>
    </lineage>
</organism>
<keyword evidence="3" id="KW-1185">Reference proteome</keyword>
<feature type="region of interest" description="Disordered" evidence="1">
    <location>
        <begin position="1"/>
        <end position="42"/>
    </location>
</feature>
<gene>
    <name evidence="2" type="ORF">J5N97_024842</name>
</gene>
<dbReference type="EMBL" id="JAGGNH010000007">
    <property type="protein sequence ID" value="KAJ0967925.1"/>
    <property type="molecule type" value="Genomic_DNA"/>
</dbReference>
<name>A0A9D5C7Q1_9LILI</name>
<proteinExistence type="predicted"/>
<evidence type="ECO:0000313" key="3">
    <source>
        <dbReference type="Proteomes" id="UP001085076"/>
    </source>
</evidence>
<accession>A0A9D5C7Q1</accession>
<sequence>MVLPPSSTPATSLRRPPRCSCLPTPARSSASPFHPAVHGRRQSGPAVRCLESGLLVSLSSTASLVDEGLWSHLFPSSLHRALERAVHLRRR</sequence>
<protein>
    <submittedName>
        <fullName evidence="2">Uncharacterized protein</fullName>
    </submittedName>
</protein>
<reference evidence="2" key="2">
    <citation type="journal article" date="2022" name="Hortic Res">
        <title>The genome of Dioscorea zingiberensis sheds light on the biosynthesis, origin and evolution of the medicinally important diosgenin saponins.</title>
        <authorList>
            <person name="Li Y."/>
            <person name="Tan C."/>
            <person name="Li Z."/>
            <person name="Guo J."/>
            <person name="Li S."/>
            <person name="Chen X."/>
            <person name="Wang C."/>
            <person name="Dai X."/>
            <person name="Yang H."/>
            <person name="Song W."/>
            <person name="Hou L."/>
            <person name="Xu J."/>
            <person name="Tong Z."/>
            <person name="Xu A."/>
            <person name="Yuan X."/>
            <person name="Wang W."/>
            <person name="Yang Q."/>
            <person name="Chen L."/>
            <person name="Sun Z."/>
            <person name="Wang K."/>
            <person name="Pan B."/>
            <person name="Chen J."/>
            <person name="Bao Y."/>
            <person name="Liu F."/>
            <person name="Qi X."/>
            <person name="Gang D.R."/>
            <person name="Wen J."/>
            <person name="Li J."/>
        </authorList>
    </citation>
    <scope>NUCLEOTIDE SEQUENCE</scope>
    <source>
        <strain evidence="2">Dzin_1.0</strain>
    </source>
</reference>
<evidence type="ECO:0000313" key="2">
    <source>
        <dbReference type="EMBL" id="KAJ0967925.1"/>
    </source>
</evidence>
<comment type="caution">
    <text evidence="2">The sequence shown here is derived from an EMBL/GenBank/DDBJ whole genome shotgun (WGS) entry which is preliminary data.</text>
</comment>